<evidence type="ECO:0000313" key="3">
    <source>
        <dbReference type="EMBL" id="PKC63299.1"/>
    </source>
</evidence>
<dbReference type="VEuPathDB" id="FungiDB:FUN_019964"/>
<feature type="compositionally biased region" description="Basic and acidic residues" evidence="1">
    <location>
        <begin position="32"/>
        <end position="41"/>
    </location>
</feature>
<organism evidence="3 4">
    <name type="scientific">Rhizophagus irregularis</name>
    <dbReference type="NCBI Taxonomy" id="588596"/>
    <lineage>
        <taxon>Eukaryota</taxon>
        <taxon>Fungi</taxon>
        <taxon>Fungi incertae sedis</taxon>
        <taxon>Mucoromycota</taxon>
        <taxon>Glomeromycotina</taxon>
        <taxon>Glomeromycetes</taxon>
        <taxon>Glomerales</taxon>
        <taxon>Glomeraceae</taxon>
        <taxon>Rhizophagus</taxon>
    </lineage>
</organism>
<reference evidence="3 4" key="2">
    <citation type="submission" date="2017-10" db="EMBL/GenBank/DDBJ databases">
        <title>Genome analyses suggest a sexual origin of heterokaryosis in a supposedly ancient asexual fungus.</title>
        <authorList>
            <person name="Corradi N."/>
            <person name="Sedzielewska K."/>
            <person name="Noel J."/>
            <person name="Charron P."/>
            <person name="Farinelli L."/>
            <person name="Marton T."/>
            <person name="Kruger M."/>
            <person name="Pelin A."/>
            <person name="Brachmann A."/>
            <person name="Corradi N."/>
        </authorList>
    </citation>
    <scope>NUCLEOTIDE SEQUENCE [LARGE SCALE GENOMIC DNA]</scope>
    <source>
        <strain evidence="3 4">A1</strain>
    </source>
</reference>
<dbReference type="EMBL" id="LLXH01000755">
    <property type="protein sequence ID" value="PKC63299.1"/>
    <property type="molecule type" value="Genomic_DNA"/>
</dbReference>
<dbReference type="SMART" id="SM00671">
    <property type="entry name" value="SEL1"/>
    <property type="match status" value="3"/>
</dbReference>
<dbReference type="Pfam" id="PF08238">
    <property type="entry name" value="Sel1"/>
    <property type="match status" value="3"/>
</dbReference>
<dbReference type="GO" id="GO:0010972">
    <property type="term" value="P:negative regulation of G2/M transition of mitotic cell cycle"/>
    <property type="evidence" value="ECO:0007669"/>
    <property type="project" value="TreeGrafter"/>
</dbReference>
<dbReference type="InterPro" id="IPR011990">
    <property type="entry name" value="TPR-like_helical_dom_sf"/>
</dbReference>
<dbReference type="VEuPathDB" id="FungiDB:RhiirA1_381988"/>
<sequence length="492" mass="55769">MSKFKKGLTVDRDVGDPMRRPRPVSQEGYYYPEEHFNDKHFLHPNSKRQPMRQYGSSASLEVRHEQNRRQREQEFFNSPSGTPKPATFENSRNTPVMQASAYYQQPTKQTSDYHSRRIPNSREVPRSVPNTNLHGINTSNTHLGSNQNSYHSNSPGYLAPQSHLSNNSRAPSPQHQIPPSNYSQPIRKNSTGQFSQNSMNLQRPSQESLAKPFVANSRGTEQYQKLHIPPGHRELSHQYNHYSSNNQNKTREAPIVDSNHTQSRTREVPIVDSNHTQSRTREVPNLDNNYTQNKTREAPIVESNNTPRLNLPDPVTIEDYISQAIKYHEDDQLAKSTEYLRIAAERGSAVGKVLYGIALRHGWGCKVNEALAFNHLQQAAESAITILNGINKTVSMSAFRGELVLAIYELGVCFRHGWGVIKAKATAAHYFEIAANMGDPDAQNDIAYCYSKGDGVKKDMKKAAKYYRMAEAQGHGTLGNSWIYKEKYNDNK</sequence>
<dbReference type="PANTHER" id="PTHR43628:SF1">
    <property type="entry name" value="CHITIN SYNTHASE REGULATORY FACTOR 2-RELATED"/>
    <property type="match status" value="1"/>
</dbReference>
<dbReference type="PANTHER" id="PTHR43628">
    <property type="entry name" value="ACTIVATOR OF C KINASE PROTEIN 1-RELATED"/>
    <property type="match status" value="1"/>
</dbReference>
<dbReference type="VEuPathDB" id="FungiDB:RhiirFUN_018851"/>
<feature type="compositionally biased region" description="Basic and acidic residues" evidence="1">
    <location>
        <begin position="61"/>
        <end position="74"/>
    </location>
</feature>
<dbReference type="GO" id="GO:0032153">
    <property type="term" value="C:cell division site"/>
    <property type="evidence" value="ECO:0007669"/>
    <property type="project" value="TreeGrafter"/>
</dbReference>
<proteinExistence type="predicted"/>
<reference evidence="2" key="3">
    <citation type="submission" date="2020-05" db="EMBL/GenBank/DDBJ databases">
        <authorList>
            <person name="Rincon C."/>
            <person name="Sanders R I."/>
            <person name="Robbins C."/>
            <person name="Chaturvedi A."/>
        </authorList>
    </citation>
    <scope>NUCLEOTIDE SEQUENCE</scope>
    <source>
        <strain evidence="2">CHB12</strain>
    </source>
</reference>
<feature type="compositionally biased region" description="Polar residues" evidence="1">
    <location>
        <begin position="128"/>
        <end position="155"/>
    </location>
</feature>
<dbReference type="AlphaFoldDB" id="A0A2N0RJ46"/>
<accession>A0A2N0RJ46</accession>
<dbReference type="Gene3D" id="1.25.40.10">
    <property type="entry name" value="Tetratricopeptide repeat domain"/>
    <property type="match status" value="1"/>
</dbReference>
<feature type="region of interest" description="Disordered" evidence="1">
    <location>
        <begin position="1"/>
        <end position="209"/>
    </location>
</feature>
<dbReference type="InterPro" id="IPR052945">
    <property type="entry name" value="Mitotic_Regulator"/>
</dbReference>
<dbReference type="Proteomes" id="UP000232688">
    <property type="component" value="Unassembled WGS sequence"/>
</dbReference>
<feature type="compositionally biased region" description="Polar residues" evidence="1">
    <location>
        <begin position="162"/>
        <end position="208"/>
    </location>
</feature>
<feature type="compositionally biased region" description="Polar residues" evidence="1">
    <location>
        <begin position="88"/>
        <end position="112"/>
    </location>
</feature>
<dbReference type="InterPro" id="IPR006597">
    <property type="entry name" value="Sel1-like"/>
</dbReference>
<feature type="compositionally biased region" description="Basic and acidic residues" evidence="1">
    <location>
        <begin position="8"/>
        <end position="19"/>
    </location>
</feature>
<gene>
    <name evidence="2" type="ORF">CHRIB12_LOCUS8746</name>
    <name evidence="3" type="ORF">RhiirA1_381988</name>
</gene>
<comment type="caution">
    <text evidence="3">The sequence shown here is derived from an EMBL/GenBank/DDBJ whole genome shotgun (WGS) entry which is preliminary data.</text>
</comment>
<reference evidence="3 4" key="1">
    <citation type="submission" date="2017-10" db="EMBL/GenBank/DDBJ databases">
        <title>Extensive intraspecific genome diversity in a model arbuscular mycorrhizal fungus.</title>
        <authorList>
            <person name="Chen E.C.H."/>
            <person name="Morin E."/>
            <person name="Baudet D."/>
            <person name="Noel J."/>
            <person name="Ndikumana S."/>
            <person name="Charron P."/>
            <person name="St-Onge C."/>
            <person name="Giorgi J."/>
            <person name="Grigoriev I.V."/>
            <person name="Roux C."/>
            <person name="Martin F.M."/>
            <person name="Corradi N."/>
        </authorList>
    </citation>
    <scope>NUCLEOTIDE SEQUENCE [LARGE SCALE GENOMIC DNA]</scope>
    <source>
        <strain evidence="3 4">A1</strain>
    </source>
</reference>
<evidence type="ECO:0000313" key="2">
    <source>
        <dbReference type="EMBL" id="CAB5361541.1"/>
    </source>
</evidence>
<protein>
    <submittedName>
        <fullName evidence="3">HCP-like protein</fullName>
    </submittedName>
</protein>
<dbReference type="SMR" id="A0A2N0RJ46"/>
<name>A0A2N0RJ46_9GLOM</name>
<dbReference type="Proteomes" id="UP000684084">
    <property type="component" value="Unassembled WGS sequence"/>
</dbReference>
<evidence type="ECO:0000313" key="4">
    <source>
        <dbReference type="Proteomes" id="UP000232688"/>
    </source>
</evidence>
<dbReference type="EMBL" id="CAGKOT010000016">
    <property type="protein sequence ID" value="CAB5361541.1"/>
    <property type="molecule type" value="Genomic_DNA"/>
</dbReference>
<evidence type="ECO:0000256" key="1">
    <source>
        <dbReference type="SAM" id="MobiDB-lite"/>
    </source>
</evidence>
<dbReference type="OrthoDB" id="2148946at2759"/>
<dbReference type="SUPFAM" id="SSF81901">
    <property type="entry name" value="HCP-like"/>
    <property type="match status" value="1"/>
</dbReference>